<organism evidence="2 3">
    <name type="scientific">Blastococcus goldschmidtiae</name>
    <dbReference type="NCBI Taxonomy" id="3075546"/>
    <lineage>
        <taxon>Bacteria</taxon>
        <taxon>Bacillati</taxon>
        <taxon>Actinomycetota</taxon>
        <taxon>Actinomycetes</taxon>
        <taxon>Geodermatophilales</taxon>
        <taxon>Geodermatophilaceae</taxon>
        <taxon>Blastococcus</taxon>
    </lineage>
</organism>
<reference evidence="3" key="1">
    <citation type="submission" date="2023-07" db="EMBL/GenBank/DDBJ databases">
        <title>30 novel species of actinomycetes from the DSMZ collection.</title>
        <authorList>
            <person name="Nouioui I."/>
        </authorList>
    </citation>
    <scope>NUCLEOTIDE SEQUENCE [LARGE SCALE GENOMIC DNA]</scope>
    <source>
        <strain evidence="3">DSM 46792</strain>
    </source>
</reference>
<dbReference type="Proteomes" id="UP001183222">
    <property type="component" value="Unassembled WGS sequence"/>
</dbReference>
<feature type="compositionally biased region" description="Basic and acidic residues" evidence="1">
    <location>
        <begin position="1"/>
        <end position="11"/>
    </location>
</feature>
<sequence>MAKHLLDETAEFRMPGLGRHTSPDTGELEVTQRMEPLDQPGRAHRPRPDDQRAR</sequence>
<name>A0ABU2K8Z3_9ACTN</name>
<feature type="region of interest" description="Disordered" evidence="1">
    <location>
        <begin position="1"/>
        <end position="54"/>
    </location>
</feature>
<keyword evidence="3" id="KW-1185">Reference proteome</keyword>
<protein>
    <submittedName>
        <fullName evidence="2">Uncharacterized protein</fullName>
    </submittedName>
</protein>
<dbReference type="EMBL" id="JAVREI010000007">
    <property type="protein sequence ID" value="MDT0276665.1"/>
    <property type="molecule type" value="Genomic_DNA"/>
</dbReference>
<comment type="caution">
    <text evidence="2">The sequence shown here is derived from an EMBL/GenBank/DDBJ whole genome shotgun (WGS) entry which is preliminary data.</text>
</comment>
<proteinExistence type="predicted"/>
<evidence type="ECO:0000313" key="3">
    <source>
        <dbReference type="Proteomes" id="UP001183222"/>
    </source>
</evidence>
<gene>
    <name evidence="2" type="ORF">RM425_12210</name>
</gene>
<evidence type="ECO:0000256" key="1">
    <source>
        <dbReference type="SAM" id="MobiDB-lite"/>
    </source>
</evidence>
<dbReference type="RefSeq" id="WP_311345480.1">
    <property type="nucleotide sequence ID" value="NZ_JAVREI010000007.1"/>
</dbReference>
<accession>A0ABU2K8Z3</accession>
<evidence type="ECO:0000313" key="2">
    <source>
        <dbReference type="EMBL" id="MDT0276665.1"/>
    </source>
</evidence>